<accession>A0A1I8GEQ1</accession>
<dbReference type="Proteomes" id="UP000095280">
    <property type="component" value="Unplaced"/>
</dbReference>
<protein>
    <submittedName>
        <fullName evidence="3">Ricin B-type lectin domain-containing protein</fullName>
    </submittedName>
</protein>
<name>A0A1I8GEQ1_9PLAT</name>
<dbReference type="WBParaSite" id="maker-uti_cns_0001775-snap-gene-0.9-mRNA-1">
    <property type="protein sequence ID" value="maker-uti_cns_0001775-snap-gene-0.9-mRNA-1"/>
    <property type="gene ID" value="maker-uti_cns_0001775-snap-gene-0.9"/>
</dbReference>
<feature type="compositionally biased region" description="Gly residues" evidence="1">
    <location>
        <begin position="859"/>
        <end position="874"/>
    </location>
</feature>
<feature type="compositionally biased region" description="Basic and acidic residues" evidence="1">
    <location>
        <begin position="725"/>
        <end position="736"/>
    </location>
</feature>
<feature type="region of interest" description="Disordered" evidence="1">
    <location>
        <begin position="296"/>
        <end position="327"/>
    </location>
</feature>
<keyword evidence="2" id="KW-1185">Reference proteome</keyword>
<proteinExistence type="predicted"/>
<reference evidence="3" key="1">
    <citation type="submission" date="2016-11" db="UniProtKB">
        <authorList>
            <consortium name="WormBaseParasite"/>
        </authorList>
    </citation>
    <scope>IDENTIFICATION</scope>
</reference>
<feature type="compositionally biased region" description="Acidic residues" evidence="1">
    <location>
        <begin position="765"/>
        <end position="780"/>
    </location>
</feature>
<dbReference type="AlphaFoldDB" id="A0A1I8GEQ1"/>
<feature type="region of interest" description="Disordered" evidence="1">
    <location>
        <begin position="846"/>
        <end position="882"/>
    </location>
</feature>
<organism evidence="2 3">
    <name type="scientific">Macrostomum lignano</name>
    <dbReference type="NCBI Taxonomy" id="282301"/>
    <lineage>
        <taxon>Eukaryota</taxon>
        <taxon>Metazoa</taxon>
        <taxon>Spiralia</taxon>
        <taxon>Lophotrochozoa</taxon>
        <taxon>Platyhelminthes</taxon>
        <taxon>Rhabditophora</taxon>
        <taxon>Macrostomorpha</taxon>
        <taxon>Macrostomida</taxon>
        <taxon>Macrostomidae</taxon>
        <taxon>Macrostomum</taxon>
    </lineage>
</organism>
<sequence length="1229" mass="129877">PAKGCPLRQLNQLYSCHLPVSVTVTDSCGLPLTLSSLDSDAPALTAAVAVAGPSSNNYTNARLQSSPGLYLEKSSVYNCQPDGLWKHRFSSWSNVTCIFYRANSFYMRGEEYRVQYISEQGFGLDNLTAWQSASYSSSFAGVNITDLMQIFVTSDTSSGANMPFILPVMRNSTPNWRDSNFRLGDPLRGAAVPFNWISGLLDNASFPSNGPVTDYFTALDTRGLLVSASCTAQNFSSALPGAVVCSNGSSLQLLRQVANASFASISQAAARCLTESLSLAYPELLEPNGTTGWPGAVGSSGVSLAAPPSSGRSPIRGSPGDGWTEPRFDTQNDWAFSELLMKRPISASDCAVGEAKVGGAELQLATCDSLRAGLGFELKDRMSCSDNSLRFVMSLGSTGFAYGSWGFLANFPQPKDMVARLTSPNVMFATEAGWTQTLVFNCSGSEWRESSPLLDWCCRGYRSWRSCSGAASLRLELLTTDGGWPGAGGVGGLVTADCRLALQTGDELRMAAGLTSWLSVQRKGARVLLALTRQPQPLSAAPWVSIDPVLGRPDSPPALPVAEPPTPQAGANCLAANLTGLQLLSHTCSWPAGGFSVQLLCQNDSAWFLTNSTPGTAGNIGELVELCLLAGGAPADAARLTPELEAAAASWPKKFSLLIGGFRWLPAGWRWADGRPLNVSDWALNSALLSDSSSGDCVFAKEAATATATTTAGFEWRLLEMKGAGSDKVEAGRDEAEAGSDEAEAGRDEAEADSAETEAGKDEAEAGIDEAEADSDEAEPDSSCLKMKFSTQHIGKSPSEVRLRVDGPPSRVRLRVARRLCRRQRRPLNVAQLVRTTSAGESFRLIPASGRPMDRGRGRVGGTGGGGGGGGGRGLSSPEQRLADVKQSSQTFAGLNSVRSFGSGGRSVAVALLEAALELAEHPAAGRGVARVVQVDGVVQGHQRVQGSCSLLLHFKSFIIGEAAILGIIQVAESHAEQHVEGGHLWPQLNSGSEEVKSAGILLSVQVHQAQIVLHLPFERAQIGGPFQAGDGGHEFALAEEGHADVVPDGGALRRVAGGHLQPRVDSRSGFSGASSTALQVVLNDVYFAQLHQGALVRPQSGCPTQMVLGLGKIAHVHAADAKVMQQRFESGAYLEHASSSAMPAQQEERPSHLFQVVNGGRVEQGALLKRVHALLDAAALAFGLGGGGANGRCCWRCCRAASCGLAWRFSKPEARRRFSDRKISRLLP</sequence>
<feature type="region of interest" description="Disordered" evidence="1">
    <location>
        <begin position="725"/>
        <end position="782"/>
    </location>
</feature>
<evidence type="ECO:0000313" key="3">
    <source>
        <dbReference type="WBParaSite" id="maker-uti_cns_0001775-snap-gene-0.9-mRNA-1"/>
    </source>
</evidence>
<feature type="compositionally biased region" description="Low complexity" evidence="1">
    <location>
        <begin position="307"/>
        <end position="322"/>
    </location>
</feature>
<evidence type="ECO:0000256" key="1">
    <source>
        <dbReference type="SAM" id="MobiDB-lite"/>
    </source>
</evidence>
<evidence type="ECO:0000313" key="2">
    <source>
        <dbReference type="Proteomes" id="UP000095280"/>
    </source>
</evidence>